<keyword evidence="3" id="KW-1185">Reference proteome</keyword>
<keyword evidence="1" id="KW-1133">Transmembrane helix</keyword>
<keyword evidence="1" id="KW-0472">Membrane</keyword>
<reference evidence="2 3" key="1">
    <citation type="submission" date="2017-08" db="EMBL/GenBank/DDBJ databases">
        <title>Halomonas alkalisoli sp. nov., isolated from saline alkaline soil.</title>
        <authorList>
            <person name="Wang D."/>
            <person name="Zhang G."/>
        </authorList>
    </citation>
    <scope>NUCLEOTIDE SEQUENCE [LARGE SCALE GENOMIC DNA]</scope>
    <source>
        <strain evidence="2 3">WRN001</strain>
    </source>
</reference>
<evidence type="ECO:0008006" key="4">
    <source>
        <dbReference type="Google" id="ProtNLM"/>
    </source>
</evidence>
<dbReference type="InterPro" id="IPR032637">
    <property type="entry name" value="Phage_holin-like"/>
</dbReference>
<protein>
    <recommendedName>
        <fullName evidence="4">Phage holin</fullName>
    </recommendedName>
</protein>
<keyword evidence="1" id="KW-0812">Transmembrane</keyword>
<comment type="caution">
    <text evidence="2">The sequence shown here is derived from an EMBL/GenBank/DDBJ whole genome shotgun (WGS) entry which is preliminary data.</text>
</comment>
<evidence type="ECO:0000313" key="3">
    <source>
        <dbReference type="Proteomes" id="UP000217771"/>
    </source>
</evidence>
<feature type="transmembrane region" description="Helical" evidence="1">
    <location>
        <begin position="92"/>
        <end position="110"/>
    </location>
</feature>
<feature type="transmembrane region" description="Helical" evidence="1">
    <location>
        <begin position="66"/>
        <end position="86"/>
    </location>
</feature>
<dbReference type="Proteomes" id="UP000217771">
    <property type="component" value="Unassembled WGS sequence"/>
</dbReference>
<evidence type="ECO:0000256" key="1">
    <source>
        <dbReference type="SAM" id="Phobius"/>
    </source>
</evidence>
<dbReference type="AlphaFoldDB" id="A0A2A2F2S0"/>
<dbReference type="Pfam" id="PF16931">
    <property type="entry name" value="Phage_holin_8"/>
    <property type="match status" value="1"/>
</dbReference>
<dbReference type="EMBL" id="NSKB01000001">
    <property type="protein sequence ID" value="PAU79228.1"/>
    <property type="molecule type" value="Genomic_DNA"/>
</dbReference>
<evidence type="ECO:0000313" key="2">
    <source>
        <dbReference type="EMBL" id="PAU79228.1"/>
    </source>
</evidence>
<gene>
    <name evidence="2" type="ORF">CK498_02335</name>
</gene>
<sequence length="128" mass="13283">MSGHARQEGDVAEPTTSAAAATATATGIGLAALLPWIDANALMGAALGAGLVAYSKSDLRAWQRLGALLFSALCGYLMTPEIVAQTPVTHDGAGGFIGAIVVVPLSLKLIQHVERFDLATWLDRRKGK</sequence>
<proteinExistence type="predicted"/>
<name>A0A2A2F2S0_9GAMM</name>
<organism evidence="2 3">
    <name type="scientific">Halomonas salipaludis</name>
    <dbReference type="NCBI Taxonomy" id="2032625"/>
    <lineage>
        <taxon>Bacteria</taxon>
        <taxon>Pseudomonadati</taxon>
        <taxon>Pseudomonadota</taxon>
        <taxon>Gammaproteobacteria</taxon>
        <taxon>Oceanospirillales</taxon>
        <taxon>Halomonadaceae</taxon>
        <taxon>Halomonas</taxon>
    </lineage>
</organism>
<accession>A0A2A2F2S0</accession>
<dbReference type="OrthoDB" id="6694073at2"/>